<dbReference type="Proteomes" id="UP000255277">
    <property type="component" value="Unassembled WGS sequence"/>
</dbReference>
<proteinExistence type="predicted"/>
<feature type="transmembrane region" description="Helical" evidence="1">
    <location>
        <begin position="105"/>
        <end position="126"/>
    </location>
</feature>
<accession>A0A380FJS1</accession>
<evidence type="ECO:0000256" key="1">
    <source>
        <dbReference type="SAM" id="Phobius"/>
    </source>
</evidence>
<name>A0A380FJS1_STAGA</name>
<keyword evidence="1" id="KW-0472">Membrane</keyword>
<gene>
    <name evidence="2" type="ORF">NCTC12195_03893</name>
</gene>
<reference evidence="2 3" key="1">
    <citation type="submission" date="2018-06" db="EMBL/GenBank/DDBJ databases">
        <authorList>
            <consortium name="Pathogen Informatics"/>
            <person name="Doyle S."/>
        </authorList>
    </citation>
    <scope>NUCLEOTIDE SEQUENCE [LARGE SCALE GENOMIC DNA]</scope>
    <source>
        <strain evidence="2 3">NCTC12195</strain>
    </source>
</reference>
<feature type="transmembrane region" description="Helical" evidence="1">
    <location>
        <begin position="67"/>
        <end position="85"/>
    </location>
</feature>
<protein>
    <submittedName>
        <fullName evidence="2">Nucleoside recognition domain-containing protein</fullName>
    </submittedName>
</protein>
<dbReference type="AlphaFoldDB" id="A0A380FJS1"/>
<organism evidence="2 3">
    <name type="scientific">Staphylococcus gallinarum</name>
    <dbReference type="NCBI Taxonomy" id="1293"/>
    <lineage>
        <taxon>Bacteria</taxon>
        <taxon>Bacillati</taxon>
        <taxon>Bacillota</taxon>
        <taxon>Bacilli</taxon>
        <taxon>Bacillales</taxon>
        <taxon>Staphylococcaceae</taxon>
        <taxon>Staphylococcus</taxon>
    </lineage>
</organism>
<keyword evidence="1" id="KW-1133">Transmembrane helix</keyword>
<sequence length="133" mass="14618">MKSKKTLPVAFLAGVLKDLIGGAMPTLIVVIITLSGILTVLCSTVFKNKLKPDSLMNNAFNVRWVWLVLRVIAVIFVWMTYLKVGSKVIYSSDTGGLVFDSLLPTFSNCLSICSFILTITDGIWIVRITGTFI</sequence>
<feature type="transmembrane region" description="Helical" evidence="1">
    <location>
        <begin position="27"/>
        <end position="46"/>
    </location>
</feature>
<dbReference type="EMBL" id="UHDK01000001">
    <property type="protein sequence ID" value="SUM34368.1"/>
    <property type="molecule type" value="Genomic_DNA"/>
</dbReference>
<evidence type="ECO:0000313" key="2">
    <source>
        <dbReference type="EMBL" id="SUM34368.1"/>
    </source>
</evidence>
<keyword evidence="1" id="KW-0812">Transmembrane</keyword>
<evidence type="ECO:0000313" key="3">
    <source>
        <dbReference type="Proteomes" id="UP000255277"/>
    </source>
</evidence>